<feature type="chain" id="PRO_5018210905" evidence="2">
    <location>
        <begin position="31"/>
        <end position="158"/>
    </location>
</feature>
<proteinExistence type="predicted"/>
<organism evidence="3 4">
    <name type="scientific">Montanilutibacter psychrotolerans</name>
    <dbReference type="NCBI Taxonomy" id="1327343"/>
    <lineage>
        <taxon>Bacteria</taxon>
        <taxon>Pseudomonadati</taxon>
        <taxon>Pseudomonadota</taxon>
        <taxon>Gammaproteobacteria</taxon>
        <taxon>Lysobacterales</taxon>
        <taxon>Lysobacteraceae</taxon>
        <taxon>Montanilutibacter</taxon>
    </lineage>
</organism>
<feature type="signal peptide" evidence="2">
    <location>
        <begin position="1"/>
        <end position="30"/>
    </location>
</feature>
<name>A0A3M8T0B4_9GAMM</name>
<evidence type="ECO:0000256" key="2">
    <source>
        <dbReference type="SAM" id="SignalP"/>
    </source>
</evidence>
<dbReference type="AlphaFoldDB" id="A0A3M8T0B4"/>
<keyword evidence="2" id="KW-0732">Signal</keyword>
<protein>
    <submittedName>
        <fullName evidence="3">DUF3106 domain-containing protein</fullName>
    </submittedName>
</protein>
<dbReference type="OrthoDB" id="5797406at2"/>
<sequence length="158" mass="18929">MRTPSTRTPTRALLRTTLLTLLFAAAPAFAGDPATLPAWEQLTQAQRDQLIAPVRERWNAEPAQRTRMLERARRWQQMSPDQRHRAHRGMRRWEHMSPENRVYFRALFEKMRELEPAQRDELRQRWRAMTPEQRKAWVEANPPRSPDSGHPRRRHPRN</sequence>
<gene>
    <name evidence="3" type="ORF">EER27_06980</name>
</gene>
<keyword evidence="4" id="KW-1185">Reference proteome</keyword>
<reference evidence="3 4" key="1">
    <citation type="submission" date="2018-11" db="EMBL/GenBank/DDBJ databases">
        <title>Lysobacter cryohumiis sp. nov., isolated from soil in the Tianshan Mountains, Xinjiang, China.</title>
        <authorList>
            <person name="Luo Y."/>
            <person name="Sheng H."/>
        </authorList>
    </citation>
    <scope>NUCLEOTIDE SEQUENCE [LARGE SCALE GENOMIC DNA]</scope>
    <source>
        <strain evidence="3 4">ZS60</strain>
    </source>
</reference>
<evidence type="ECO:0000313" key="4">
    <source>
        <dbReference type="Proteomes" id="UP000267049"/>
    </source>
</evidence>
<feature type="region of interest" description="Disordered" evidence="1">
    <location>
        <begin position="118"/>
        <end position="158"/>
    </location>
</feature>
<comment type="caution">
    <text evidence="3">The sequence shown here is derived from an EMBL/GenBank/DDBJ whole genome shotgun (WGS) entry which is preliminary data.</text>
</comment>
<evidence type="ECO:0000313" key="3">
    <source>
        <dbReference type="EMBL" id="RNF84142.1"/>
    </source>
</evidence>
<dbReference type="Proteomes" id="UP000267049">
    <property type="component" value="Unassembled WGS sequence"/>
</dbReference>
<evidence type="ECO:0000256" key="1">
    <source>
        <dbReference type="SAM" id="MobiDB-lite"/>
    </source>
</evidence>
<dbReference type="EMBL" id="RIBS01000003">
    <property type="protein sequence ID" value="RNF84142.1"/>
    <property type="molecule type" value="Genomic_DNA"/>
</dbReference>
<dbReference type="RefSeq" id="WP_123087328.1">
    <property type="nucleotide sequence ID" value="NZ_RIBS01000003.1"/>
</dbReference>
<dbReference type="InterPro" id="IPR021455">
    <property type="entry name" value="DUF3106"/>
</dbReference>
<dbReference type="Pfam" id="PF11304">
    <property type="entry name" value="DUF3106"/>
    <property type="match status" value="1"/>
</dbReference>
<accession>A0A3M8T0B4</accession>